<proteinExistence type="predicted"/>
<feature type="transmembrane region" description="Helical" evidence="1">
    <location>
        <begin position="350"/>
        <end position="373"/>
    </location>
</feature>
<organism evidence="2 3">
    <name type="scientific">Methanococcus voltae</name>
    <dbReference type="NCBI Taxonomy" id="2188"/>
    <lineage>
        <taxon>Archaea</taxon>
        <taxon>Methanobacteriati</taxon>
        <taxon>Methanobacteriota</taxon>
        <taxon>Methanomada group</taxon>
        <taxon>Methanococci</taxon>
        <taxon>Methanococcales</taxon>
        <taxon>Methanococcaceae</taxon>
        <taxon>Methanococcus</taxon>
    </lineage>
</organism>
<evidence type="ECO:0000256" key="1">
    <source>
        <dbReference type="SAM" id="Phobius"/>
    </source>
</evidence>
<sequence length="382" mass="42532">MVKKDKCKALFLLFLLFAFTINAVPAYSMDVTAPDDLQIERGSSEEISIKVYLPNSFPVANDINVSLKVVNCSETLYSTVTSAIGADDTINYDKYITISPDVRNIYQIMPGSSRFAYFKIDVDGNTPKRTYKIGITLNYKMVNKDNDVKGTDDEFIYSKQTNKFYLTVIEGKGNIEVINDITPSIIRSLNITNSTLTSNLNLNLNDTKSNIYSQINPNIAIYVDGKKISNTSFNKTLNEGIHFIGIDGLGTNHSNKRTIRVLAGKTEQIYLSKFFEDHFEKYASDHNLVIGHDCDSGHISNEVDIKTTSGTNTNKTNADITSNTVLDAENVLIGTVADKEVTVYMTPERYYLLIALLILFAGVLVTVVIVNLLKSKKEGKDE</sequence>
<gene>
    <name evidence="2" type="ORF">J3E07_000641</name>
</gene>
<keyword evidence="1" id="KW-0472">Membrane</keyword>
<keyword evidence="1" id="KW-0812">Transmembrane</keyword>
<evidence type="ECO:0000313" key="2">
    <source>
        <dbReference type="EMBL" id="MBP2201243.1"/>
    </source>
</evidence>
<dbReference type="AlphaFoldDB" id="A0A8J7S4I0"/>
<keyword evidence="1" id="KW-1133">Transmembrane helix</keyword>
<dbReference type="EMBL" id="JAGGMV010000001">
    <property type="protein sequence ID" value="MBP2201243.1"/>
    <property type="molecule type" value="Genomic_DNA"/>
</dbReference>
<reference evidence="2" key="1">
    <citation type="submission" date="2021-03" db="EMBL/GenBank/DDBJ databases">
        <title>Genomic Encyclopedia of Type Strains, Phase IV (KMG-V): Genome sequencing to study the core and pangenomes of soil and plant-associated prokaryotes.</title>
        <authorList>
            <person name="Whitman W."/>
        </authorList>
    </citation>
    <scope>NUCLEOTIDE SEQUENCE</scope>
    <source>
        <strain evidence="2">C4</strain>
    </source>
</reference>
<accession>A0A8J7S4I0</accession>
<name>A0A8J7S4I0_METVO</name>
<dbReference type="RefSeq" id="WP_209590694.1">
    <property type="nucleotide sequence ID" value="NZ_JAGGMV010000001.1"/>
</dbReference>
<evidence type="ECO:0000313" key="3">
    <source>
        <dbReference type="Proteomes" id="UP000740329"/>
    </source>
</evidence>
<protein>
    <submittedName>
        <fullName evidence="2">Uncharacterized protein</fullName>
    </submittedName>
</protein>
<dbReference type="Proteomes" id="UP000740329">
    <property type="component" value="Unassembled WGS sequence"/>
</dbReference>
<comment type="caution">
    <text evidence="2">The sequence shown here is derived from an EMBL/GenBank/DDBJ whole genome shotgun (WGS) entry which is preliminary data.</text>
</comment>